<evidence type="ECO:0000313" key="1">
    <source>
        <dbReference type="EMBL" id="EDO02614.1"/>
    </source>
</evidence>
<dbReference type="RefSeq" id="XP_001593663.1">
    <property type="nucleotide sequence ID" value="XM_001593613.1"/>
</dbReference>
<sequence>MLFCVFCNGGIVIWWCKEGKLVGAKVGPCEIAVREVLCVDITGIVVGARGIERSYFAECALELR</sequence>
<name>A7EIE8_SCLS1</name>
<gene>
    <name evidence="1" type="ORF">SS1G_05091</name>
</gene>
<organism evidence="1 2">
    <name type="scientific">Sclerotinia sclerotiorum (strain ATCC 18683 / 1980 / Ss-1)</name>
    <name type="common">White mold</name>
    <name type="synonym">Whetzelinia sclerotiorum</name>
    <dbReference type="NCBI Taxonomy" id="665079"/>
    <lineage>
        <taxon>Eukaryota</taxon>
        <taxon>Fungi</taxon>
        <taxon>Dikarya</taxon>
        <taxon>Ascomycota</taxon>
        <taxon>Pezizomycotina</taxon>
        <taxon>Leotiomycetes</taxon>
        <taxon>Helotiales</taxon>
        <taxon>Sclerotiniaceae</taxon>
        <taxon>Sclerotinia</taxon>
    </lineage>
</organism>
<dbReference type="HOGENOM" id="CLU_2868971_0_0_1"/>
<dbReference type="GeneID" id="5490285"/>
<dbReference type="EMBL" id="CH476626">
    <property type="protein sequence ID" value="EDO02614.1"/>
    <property type="molecule type" value="Genomic_DNA"/>
</dbReference>
<evidence type="ECO:0000313" key="2">
    <source>
        <dbReference type="Proteomes" id="UP000001312"/>
    </source>
</evidence>
<accession>A7EIE8</accession>
<keyword evidence="2" id="KW-1185">Reference proteome</keyword>
<dbReference type="InParanoid" id="A7EIE8"/>
<protein>
    <submittedName>
        <fullName evidence="1">Uncharacterized protein</fullName>
    </submittedName>
</protein>
<proteinExistence type="predicted"/>
<reference evidence="2" key="1">
    <citation type="journal article" date="2011" name="PLoS Genet.">
        <title>Genomic analysis of the necrotrophic fungal pathogens Sclerotinia sclerotiorum and Botrytis cinerea.</title>
        <authorList>
            <person name="Amselem J."/>
            <person name="Cuomo C.A."/>
            <person name="van Kan J.A."/>
            <person name="Viaud M."/>
            <person name="Benito E.P."/>
            <person name="Couloux A."/>
            <person name="Coutinho P.M."/>
            <person name="de Vries R.P."/>
            <person name="Dyer P.S."/>
            <person name="Fillinger S."/>
            <person name="Fournier E."/>
            <person name="Gout L."/>
            <person name="Hahn M."/>
            <person name="Kohn L."/>
            <person name="Lapalu N."/>
            <person name="Plummer K.M."/>
            <person name="Pradier J.M."/>
            <person name="Quevillon E."/>
            <person name="Sharon A."/>
            <person name="Simon A."/>
            <person name="ten Have A."/>
            <person name="Tudzynski B."/>
            <person name="Tudzynski P."/>
            <person name="Wincker P."/>
            <person name="Andrew M."/>
            <person name="Anthouard V."/>
            <person name="Beever R.E."/>
            <person name="Beffa R."/>
            <person name="Benoit I."/>
            <person name="Bouzid O."/>
            <person name="Brault B."/>
            <person name="Chen Z."/>
            <person name="Choquer M."/>
            <person name="Collemare J."/>
            <person name="Cotton P."/>
            <person name="Danchin E.G."/>
            <person name="Da Silva C."/>
            <person name="Gautier A."/>
            <person name="Giraud C."/>
            <person name="Giraud T."/>
            <person name="Gonzalez C."/>
            <person name="Grossetete S."/>
            <person name="Guldener U."/>
            <person name="Henrissat B."/>
            <person name="Howlett B.J."/>
            <person name="Kodira C."/>
            <person name="Kretschmer M."/>
            <person name="Lappartient A."/>
            <person name="Leroch M."/>
            <person name="Levis C."/>
            <person name="Mauceli E."/>
            <person name="Neuveglise C."/>
            <person name="Oeser B."/>
            <person name="Pearson M."/>
            <person name="Poulain J."/>
            <person name="Poussereau N."/>
            <person name="Quesneville H."/>
            <person name="Rascle C."/>
            <person name="Schumacher J."/>
            <person name="Segurens B."/>
            <person name="Sexton A."/>
            <person name="Silva E."/>
            <person name="Sirven C."/>
            <person name="Soanes D.M."/>
            <person name="Talbot N.J."/>
            <person name="Templeton M."/>
            <person name="Yandava C."/>
            <person name="Yarden O."/>
            <person name="Zeng Q."/>
            <person name="Rollins J.A."/>
            <person name="Lebrun M.H."/>
            <person name="Dickman M."/>
        </authorList>
    </citation>
    <scope>NUCLEOTIDE SEQUENCE [LARGE SCALE GENOMIC DNA]</scope>
    <source>
        <strain evidence="2">ATCC 18683 / 1980 / Ss-1</strain>
    </source>
</reference>
<dbReference type="KEGG" id="ssl:SS1G_05091"/>
<dbReference type="AlphaFoldDB" id="A7EIE8"/>
<dbReference type="Proteomes" id="UP000001312">
    <property type="component" value="Unassembled WGS sequence"/>
</dbReference>